<dbReference type="Pfam" id="PF03177">
    <property type="entry name" value="Nucleoporin_C"/>
    <property type="match status" value="1"/>
</dbReference>
<keyword evidence="7" id="KW-0539">Nucleus</keyword>
<feature type="domain" description="Nucleoporin Nup133/Nup155-like N-terminal" evidence="10">
    <location>
        <begin position="73"/>
        <end position="435"/>
    </location>
</feature>
<organism evidence="11 12">
    <name type="scientific">Laccaria amethystina LaAM-08-1</name>
    <dbReference type="NCBI Taxonomy" id="1095629"/>
    <lineage>
        <taxon>Eukaryota</taxon>
        <taxon>Fungi</taxon>
        <taxon>Dikarya</taxon>
        <taxon>Basidiomycota</taxon>
        <taxon>Agaricomycotina</taxon>
        <taxon>Agaricomycetes</taxon>
        <taxon>Agaricomycetidae</taxon>
        <taxon>Agaricales</taxon>
        <taxon>Agaricineae</taxon>
        <taxon>Hydnangiaceae</taxon>
        <taxon>Laccaria</taxon>
    </lineage>
</organism>
<evidence type="ECO:0000256" key="1">
    <source>
        <dbReference type="ARBA" id="ARBA00004259"/>
    </source>
</evidence>
<name>A0A0C9XTN4_9AGAR</name>
<keyword evidence="4" id="KW-0509">mRNA transport</keyword>
<dbReference type="STRING" id="1095629.A0A0C9XTN4"/>
<feature type="domain" description="Nucleoporin Nup133/Nup155-like C-terminal" evidence="9">
    <location>
        <begin position="782"/>
        <end position="1163"/>
    </location>
</feature>
<dbReference type="GO" id="GO:0000972">
    <property type="term" value="P:transcription-dependent tethering of RNA polymerase II gene DNA at nuclear periphery"/>
    <property type="evidence" value="ECO:0007669"/>
    <property type="project" value="TreeGrafter"/>
</dbReference>
<dbReference type="HOGENOM" id="CLU_008112_0_0_1"/>
<keyword evidence="6" id="KW-0811">Translocation</keyword>
<comment type="similarity">
    <text evidence="2">Belongs to the nucleoporin Nup133 family.</text>
</comment>
<dbReference type="AlphaFoldDB" id="A0A0C9XTN4"/>
<dbReference type="Gene3D" id="1.25.40.700">
    <property type="match status" value="1"/>
</dbReference>
<feature type="compositionally biased region" description="Basic residues" evidence="8">
    <location>
        <begin position="12"/>
        <end position="21"/>
    </location>
</feature>
<protein>
    <recommendedName>
        <fullName evidence="13">Nuclear pore complex protein Nup133</fullName>
    </recommendedName>
</protein>
<evidence type="ECO:0000256" key="2">
    <source>
        <dbReference type="ARBA" id="ARBA00005569"/>
    </source>
</evidence>
<dbReference type="Gene3D" id="1.20.58.1380">
    <property type="match status" value="1"/>
</dbReference>
<evidence type="ECO:0008006" key="13">
    <source>
        <dbReference type="Google" id="ProtNLM"/>
    </source>
</evidence>
<dbReference type="PANTHER" id="PTHR13405:SF11">
    <property type="entry name" value="NUCLEAR PORE COMPLEX PROTEIN NUP133"/>
    <property type="match status" value="1"/>
</dbReference>
<dbReference type="SUPFAM" id="SSF117289">
    <property type="entry name" value="Nucleoporin domain"/>
    <property type="match status" value="1"/>
</dbReference>
<accession>A0A0C9XTN4</accession>
<dbReference type="GO" id="GO:0031080">
    <property type="term" value="C:nuclear pore outer ring"/>
    <property type="evidence" value="ECO:0007669"/>
    <property type="project" value="TreeGrafter"/>
</dbReference>
<dbReference type="InterPro" id="IPR015943">
    <property type="entry name" value="WD40/YVTN_repeat-like_dom_sf"/>
</dbReference>
<evidence type="ECO:0000256" key="5">
    <source>
        <dbReference type="ARBA" id="ARBA00022927"/>
    </source>
</evidence>
<dbReference type="PANTHER" id="PTHR13405">
    <property type="entry name" value="NUCLEAR PORE COMPLEX PROTEIN NUP133"/>
    <property type="match status" value="1"/>
</dbReference>
<dbReference type="InterPro" id="IPR037624">
    <property type="entry name" value="Nup133-like"/>
</dbReference>
<dbReference type="InterPro" id="IPR007187">
    <property type="entry name" value="Nucleoporin_Nup133/Nup155_C"/>
</dbReference>
<dbReference type="Gene3D" id="2.130.10.10">
    <property type="entry name" value="YVTN repeat-like/Quinoprotein amine dehydrogenase"/>
    <property type="match status" value="1"/>
</dbReference>
<dbReference type="OrthoDB" id="103454at2759"/>
<evidence type="ECO:0000256" key="6">
    <source>
        <dbReference type="ARBA" id="ARBA00023010"/>
    </source>
</evidence>
<gene>
    <name evidence="11" type="ORF">K443DRAFT_672800</name>
</gene>
<evidence type="ECO:0000256" key="3">
    <source>
        <dbReference type="ARBA" id="ARBA00022448"/>
    </source>
</evidence>
<dbReference type="EMBL" id="KN838543">
    <property type="protein sequence ID" value="KIK08316.1"/>
    <property type="molecule type" value="Genomic_DNA"/>
</dbReference>
<keyword evidence="5" id="KW-0653">Protein transport</keyword>
<sequence>MATFSPSPAPRRSTRIRARSPIRRDPTIGRLESPSVENSNLTENELFRSAMAVDEVLPDSGLSSTGETIYAKTEEFSVSFYANLPVEVKQVLRNADFCKTPYTGEIDTTTGFALVASAQTCFIWQHAQAIKGTPTCYIFACPRDMHQNLPLDRCNSPFHALVPQGSSREPGLILVSSTGQIRFWDSISIGLAGGDRYDISSLDFADEADHVTALVRSDPQTFIVATSLGNLYRLMITSTGGKCHLTSKAFTQPGPRSFSGLLPSFLTVASSMMDLKSYIRSISLGLLSSTGERDLWVLTEERVQKWVIKTDGWEEKKLDLGIADALQSAVQEFLGIRQEPEEWLQWSIELLDLAVEDAGMVAVLLSYCGKEGGVSVRRLYALAHLAFEGKTFEIAAIKTVPYQSTSTSPVPAHPRIQVLFAGSLISVQFGDAVALCARESEYQDRLELKSTIDRTLGVGVSQTNSTLLVLTASTLMKVHLDLERILAFNPETGRTNLIKSIMMQAILYGPSPENPLHFSFPPEVDEESLMRGAEQLSRAILRSDPEVVRNNHDLSAQLTSRKDRLSWLIGFINDNSVLVKMSQRSRQKLAMDAEKLYASHQLWLQYNELLAAQPKHSVLNDCVHAYMADVADGPHEDVMRAFFRLRVSDVGRLLKKILDIVTLLSQQAGRDLSQLLAEANSILVTVLRSAFDYRAYNLKVYGIDLPMIFPWTSRPAVVDTVLASFDATTKAMESRYFDSSIQGKVQQSQLPELAALLFECINERLDWLSSPIAVAEPGVGRDKDELEHRFTLLRPEVLETLRRFGHQDTAFQLAEKYHDFSSLVALCHKDVAYPPTENPNLDRIQSYVDRFKYDFACQLYRWYIQHGELRVMFNQSSALQSGYLERFFSEEPNSAISWIYNIGKEHYGRSAADLLEEASKASNLEVKHLMLSVGKLSHLAQLHETSVSADQSVLDAFHDDLDFISVHETLLQDFRTALQGLRGRQSLENQIEHITKAKASPLIHQNALTNVFKDLLRQLLQGRALSIEDIVDLLTLKDNTTSVEDYATALHLLVRVDNLPEARKLSAFRTVWRRIFLHDDWESIRKTANISDAELKERFQNTALYATLHSILPSINQPNGFVTEPNFALVIPSTTEVASRWPGISAEQVDAIVRDYTAECDILGDLDLEDVYHRVYELAIHDKVWQGSTGE</sequence>
<evidence type="ECO:0000259" key="10">
    <source>
        <dbReference type="Pfam" id="PF08801"/>
    </source>
</evidence>
<evidence type="ECO:0000256" key="4">
    <source>
        <dbReference type="ARBA" id="ARBA00022816"/>
    </source>
</evidence>
<comment type="subcellular location">
    <subcellularLocation>
        <location evidence="1">Nucleus envelope</location>
    </subcellularLocation>
</comment>
<reference evidence="11 12" key="1">
    <citation type="submission" date="2014-04" db="EMBL/GenBank/DDBJ databases">
        <authorList>
            <consortium name="DOE Joint Genome Institute"/>
            <person name="Kuo A."/>
            <person name="Kohler A."/>
            <person name="Nagy L.G."/>
            <person name="Floudas D."/>
            <person name="Copeland A."/>
            <person name="Barry K.W."/>
            <person name="Cichocki N."/>
            <person name="Veneault-Fourrey C."/>
            <person name="LaButti K."/>
            <person name="Lindquist E.A."/>
            <person name="Lipzen A."/>
            <person name="Lundell T."/>
            <person name="Morin E."/>
            <person name="Murat C."/>
            <person name="Sun H."/>
            <person name="Tunlid A."/>
            <person name="Henrissat B."/>
            <person name="Grigoriev I.V."/>
            <person name="Hibbett D.S."/>
            <person name="Martin F."/>
            <person name="Nordberg H.P."/>
            <person name="Cantor M.N."/>
            <person name="Hua S.X."/>
        </authorList>
    </citation>
    <scope>NUCLEOTIDE SEQUENCE [LARGE SCALE GENOMIC DNA]</scope>
    <source>
        <strain evidence="11 12">LaAM-08-1</strain>
    </source>
</reference>
<evidence type="ECO:0000256" key="8">
    <source>
        <dbReference type="SAM" id="MobiDB-lite"/>
    </source>
</evidence>
<reference evidence="12" key="2">
    <citation type="submission" date="2015-01" db="EMBL/GenBank/DDBJ databases">
        <title>Evolutionary Origins and Diversification of the Mycorrhizal Mutualists.</title>
        <authorList>
            <consortium name="DOE Joint Genome Institute"/>
            <consortium name="Mycorrhizal Genomics Consortium"/>
            <person name="Kohler A."/>
            <person name="Kuo A."/>
            <person name="Nagy L.G."/>
            <person name="Floudas D."/>
            <person name="Copeland A."/>
            <person name="Barry K.W."/>
            <person name="Cichocki N."/>
            <person name="Veneault-Fourrey C."/>
            <person name="LaButti K."/>
            <person name="Lindquist E.A."/>
            <person name="Lipzen A."/>
            <person name="Lundell T."/>
            <person name="Morin E."/>
            <person name="Murat C."/>
            <person name="Riley R."/>
            <person name="Ohm R."/>
            <person name="Sun H."/>
            <person name="Tunlid A."/>
            <person name="Henrissat B."/>
            <person name="Grigoriev I.V."/>
            <person name="Hibbett D.S."/>
            <person name="Martin F."/>
        </authorList>
    </citation>
    <scope>NUCLEOTIDE SEQUENCE [LARGE SCALE GENOMIC DNA]</scope>
    <source>
        <strain evidence="12">LaAM-08-1</strain>
    </source>
</reference>
<dbReference type="GO" id="GO:0006606">
    <property type="term" value="P:protein import into nucleus"/>
    <property type="evidence" value="ECO:0007669"/>
    <property type="project" value="TreeGrafter"/>
</dbReference>
<dbReference type="InterPro" id="IPR014908">
    <property type="entry name" value="Nucleoporin_Nup133/Nup155_N"/>
</dbReference>
<dbReference type="Proteomes" id="UP000054477">
    <property type="component" value="Unassembled WGS sequence"/>
</dbReference>
<keyword evidence="12" id="KW-1185">Reference proteome</keyword>
<feature type="region of interest" description="Disordered" evidence="8">
    <location>
        <begin position="1"/>
        <end position="36"/>
    </location>
</feature>
<keyword evidence="3" id="KW-0813">Transport</keyword>
<dbReference type="GO" id="GO:0016973">
    <property type="term" value="P:poly(A)+ mRNA export from nucleus"/>
    <property type="evidence" value="ECO:0007669"/>
    <property type="project" value="TreeGrafter"/>
</dbReference>
<dbReference type="Pfam" id="PF08801">
    <property type="entry name" value="Nucleoporin_N"/>
    <property type="match status" value="1"/>
</dbReference>
<proteinExistence type="inferred from homology"/>
<evidence type="ECO:0000313" key="11">
    <source>
        <dbReference type="EMBL" id="KIK08316.1"/>
    </source>
</evidence>
<dbReference type="GO" id="GO:0017056">
    <property type="term" value="F:structural constituent of nuclear pore"/>
    <property type="evidence" value="ECO:0007669"/>
    <property type="project" value="InterPro"/>
</dbReference>
<evidence type="ECO:0000256" key="7">
    <source>
        <dbReference type="ARBA" id="ARBA00023242"/>
    </source>
</evidence>
<evidence type="ECO:0000313" key="12">
    <source>
        <dbReference type="Proteomes" id="UP000054477"/>
    </source>
</evidence>
<evidence type="ECO:0000259" key="9">
    <source>
        <dbReference type="Pfam" id="PF03177"/>
    </source>
</evidence>